<evidence type="ECO:0000313" key="2">
    <source>
        <dbReference type="Proteomes" id="UP001145114"/>
    </source>
</evidence>
<dbReference type="Proteomes" id="UP001145114">
    <property type="component" value="Unassembled WGS sequence"/>
</dbReference>
<gene>
    <name evidence="1" type="ORF">EV182_000650</name>
</gene>
<reference evidence="1" key="1">
    <citation type="submission" date="2022-06" db="EMBL/GenBank/DDBJ databases">
        <title>Phylogenomic reconstructions and comparative analyses of Kickxellomycotina fungi.</title>
        <authorList>
            <person name="Reynolds N.K."/>
            <person name="Stajich J.E."/>
            <person name="Barry K."/>
            <person name="Grigoriev I.V."/>
            <person name="Crous P."/>
            <person name="Smith M.E."/>
        </authorList>
    </citation>
    <scope>NUCLEOTIDE SEQUENCE</scope>
    <source>
        <strain evidence="1">RSA 2271</strain>
    </source>
</reference>
<protein>
    <submittedName>
        <fullName evidence="1">Uncharacterized protein</fullName>
    </submittedName>
</protein>
<sequence>MDGLEARGRLIVIGATNRPNALDPALRRPGRFDREIHIEIPDVDARRAILSHYASRLPLSDEVSIDTIARITNGYVGADLAALCRTAATFTVQRRLRAPSMTSLVTMQDFFDAMKTVPPSVRRGYTVNVAETKWSDIGGMDHVKKKLIQVIEWPIMYGDTIKRLGLRPARGILLYGPPGCSKTTLVKVVATQSNASFFSINGAALYSSYVGDSERIELFHKARASSPAIIFLDEVDTIVGSRDFSGTGSNSGSDGVQERILSTLLNEMDGVEDAKNVLVVGATNRPDMLDPALLRPGRFDRLIYVPPPDETARLEIFKIQTKKAHLAGDIDLEQLARQTELYSGADVANLCKEAAMAALREDRRCTCVTVKPSITREQLGFYTRISTNYEGTGHC</sequence>
<evidence type="ECO:0000313" key="1">
    <source>
        <dbReference type="EMBL" id="KAJ1675752.1"/>
    </source>
</evidence>
<dbReference type="EMBL" id="JAMZIH010005184">
    <property type="protein sequence ID" value="KAJ1675752.1"/>
    <property type="molecule type" value="Genomic_DNA"/>
</dbReference>
<keyword evidence="2" id="KW-1185">Reference proteome</keyword>
<accession>A0ACC1HHT5</accession>
<name>A0ACC1HHT5_9FUNG</name>
<proteinExistence type="predicted"/>
<comment type="caution">
    <text evidence="1">The sequence shown here is derived from an EMBL/GenBank/DDBJ whole genome shotgun (WGS) entry which is preliminary data.</text>
</comment>
<organism evidence="1 2">
    <name type="scientific">Spiromyces aspiralis</name>
    <dbReference type="NCBI Taxonomy" id="68401"/>
    <lineage>
        <taxon>Eukaryota</taxon>
        <taxon>Fungi</taxon>
        <taxon>Fungi incertae sedis</taxon>
        <taxon>Zoopagomycota</taxon>
        <taxon>Kickxellomycotina</taxon>
        <taxon>Kickxellomycetes</taxon>
        <taxon>Kickxellales</taxon>
        <taxon>Kickxellaceae</taxon>
        <taxon>Spiromyces</taxon>
    </lineage>
</organism>